<proteinExistence type="predicted"/>
<dbReference type="EMBL" id="PVNL01000066">
    <property type="protein sequence ID" value="PRQ06836.1"/>
    <property type="molecule type" value="Genomic_DNA"/>
</dbReference>
<comment type="caution">
    <text evidence="2">The sequence shown here is derived from an EMBL/GenBank/DDBJ whole genome shotgun (WGS) entry which is preliminary data.</text>
</comment>
<evidence type="ECO:0000256" key="1">
    <source>
        <dbReference type="SAM" id="MobiDB-lite"/>
    </source>
</evidence>
<dbReference type="RefSeq" id="WP_146157815.1">
    <property type="nucleotide sequence ID" value="NZ_PVNL01000066.1"/>
</dbReference>
<protein>
    <submittedName>
        <fullName evidence="2">Uncharacterized protein</fullName>
    </submittedName>
</protein>
<evidence type="ECO:0000313" key="2">
    <source>
        <dbReference type="EMBL" id="PRQ06836.1"/>
    </source>
</evidence>
<feature type="compositionally biased region" description="Low complexity" evidence="1">
    <location>
        <begin position="19"/>
        <end position="31"/>
    </location>
</feature>
<dbReference type="Proteomes" id="UP000238823">
    <property type="component" value="Unassembled WGS sequence"/>
</dbReference>
<feature type="region of interest" description="Disordered" evidence="1">
    <location>
        <begin position="1"/>
        <end position="47"/>
    </location>
</feature>
<accession>A0A2S9YP31</accession>
<reference evidence="2 3" key="1">
    <citation type="submission" date="2018-03" db="EMBL/GenBank/DDBJ databases">
        <title>Draft Genome Sequences of the Obligatory Marine Myxobacteria Enhygromyxa salina SWB007.</title>
        <authorList>
            <person name="Poehlein A."/>
            <person name="Moghaddam J.A."/>
            <person name="Harms H."/>
            <person name="Alanjari M."/>
            <person name="Koenig G.M."/>
            <person name="Daniel R."/>
            <person name="Schaeberle T.F."/>
        </authorList>
    </citation>
    <scope>NUCLEOTIDE SEQUENCE [LARGE SCALE GENOMIC DNA]</scope>
    <source>
        <strain evidence="2 3">SWB007</strain>
    </source>
</reference>
<organism evidence="2 3">
    <name type="scientific">Enhygromyxa salina</name>
    <dbReference type="NCBI Taxonomy" id="215803"/>
    <lineage>
        <taxon>Bacteria</taxon>
        <taxon>Pseudomonadati</taxon>
        <taxon>Myxococcota</taxon>
        <taxon>Polyangia</taxon>
        <taxon>Nannocystales</taxon>
        <taxon>Nannocystaceae</taxon>
        <taxon>Enhygromyxa</taxon>
    </lineage>
</organism>
<dbReference type="AlphaFoldDB" id="A0A2S9YP31"/>
<name>A0A2S9YP31_9BACT</name>
<sequence>MLAHVGLLTLGCDKPTTPPQQREPQPAAVAPAERDPEPPPEPRLSMLRVTDSGGCVVEDRTRVWLVARLVGPLWRDRCRPVGGRGIGGRRI</sequence>
<gene>
    <name evidence="2" type="ORF">ENSA7_34960</name>
</gene>
<evidence type="ECO:0000313" key="3">
    <source>
        <dbReference type="Proteomes" id="UP000238823"/>
    </source>
</evidence>